<dbReference type="InterPro" id="IPR033122">
    <property type="entry name" value="LETM1-like_RBD"/>
</dbReference>
<dbReference type="InterPro" id="IPR044202">
    <property type="entry name" value="LETM1/MDM38-like"/>
</dbReference>
<feature type="coiled-coil region" evidence="13">
    <location>
        <begin position="1261"/>
        <end position="1323"/>
    </location>
</feature>
<feature type="transmembrane region" description="Helical" evidence="15">
    <location>
        <begin position="2277"/>
        <end position="2296"/>
    </location>
</feature>
<feature type="region of interest" description="Disordered" evidence="14">
    <location>
        <begin position="1390"/>
        <end position="1414"/>
    </location>
</feature>
<dbReference type="InterPro" id="IPR011992">
    <property type="entry name" value="EF-hand-dom_pair"/>
</dbReference>
<reference evidence="18" key="1">
    <citation type="submission" date="2022-11" db="EMBL/GenBank/DDBJ databases">
        <authorList>
            <person name="Morgan W.R."/>
            <person name="Tartar A."/>
        </authorList>
    </citation>
    <scope>NUCLEOTIDE SEQUENCE</scope>
    <source>
        <strain evidence="18">ARSEF 373</strain>
    </source>
</reference>
<dbReference type="SMART" id="SM00054">
    <property type="entry name" value="EFh"/>
    <property type="match status" value="2"/>
</dbReference>
<comment type="subcellular location">
    <subcellularLocation>
        <location evidence="1">Mitochondrion inner membrane</location>
        <topology evidence="1">Single-pass membrane protein</topology>
    </subcellularLocation>
</comment>
<evidence type="ECO:0000256" key="9">
    <source>
        <dbReference type="ARBA" id="ARBA00023128"/>
    </source>
</evidence>
<dbReference type="Gene3D" id="1.10.238.10">
    <property type="entry name" value="EF-hand"/>
    <property type="match status" value="1"/>
</dbReference>
<evidence type="ECO:0000256" key="15">
    <source>
        <dbReference type="SAM" id="Phobius"/>
    </source>
</evidence>
<keyword evidence="7" id="KW-0106">Calcium</keyword>
<feature type="transmembrane region" description="Helical" evidence="15">
    <location>
        <begin position="2345"/>
        <end position="2369"/>
    </location>
</feature>
<keyword evidence="5 15" id="KW-0812">Transmembrane</keyword>
<dbReference type="GO" id="GO:0043022">
    <property type="term" value="F:ribosome binding"/>
    <property type="evidence" value="ECO:0007669"/>
    <property type="project" value="InterPro"/>
</dbReference>
<dbReference type="InterPro" id="IPR018247">
    <property type="entry name" value="EF_Hand_1_Ca_BS"/>
</dbReference>
<dbReference type="PROSITE" id="PS00018">
    <property type="entry name" value="EF_HAND_1"/>
    <property type="match status" value="2"/>
</dbReference>
<dbReference type="PANTHER" id="PTHR14009:SF1">
    <property type="entry name" value="MITOCHONDRIAL PROTON_CALCIUM EXCHANGER PROTEIN"/>
    <property type="match status" value="1"/>
</dbReference>
<dbReference type="PROSITE" id="PS50222">
    <property type="entry name" value="EF_HAND_2"/>
    <property type="match status" value="2"/>
</dbReference>
<evidence type="ECO:0000256" key="10">
    <source>
        <dbReference type="ARBA" id="ARBA00023136"/>
    </source>
</evidence>
<reference evidence="18" key="2">
    <citation type="journal article" date="2023" name="Microbiol Resour">
        <title>Decontamination and Annotation of the Draft Genome Sequence of the Oomycete Lagenidium giganteum ARSEF 373.</title>
        <authorList>
            <person name="Morgan W.R."/>
            <person name="Tartar A."/>
        </authorList>
    </citation>
    <scope>NUCLEOTIDE SEQUENCE</scope>
    <source>
        <strain evidence="18">ARSEF 373</strain>
    </source>
</reference>
<evidence type="ECO:0000259" key="16">
    <source>
        <dbReference type="PROSITE" id="PS50222"/>
    </source>
</evidence>
<sequence>MAGKTKFESCATSEMVLGYIYTRRYVVKDMVTTEQFNKNRASLIFDATFSVTIGAGLRSFTDIVRRLANVEVTEKAVSSVLIKHNRAMQGAMLMGSSIRYIWHLCRYPNSFYSYMTPKVHGYSLYVDYKQIGSWHSGFNGIKFDLTRNVMAIVKLSERTKADGKGISVDWFNPEQQLADCYCKYEVEPGGLVELCHRSWRCEPSHLVYTAMESGGDPASWTLKQMLLDEIVVENPYGYRLSIPYVRRTISPDTGVAHDSPAQRVPPRRLHTLSCDVVFCPTGINNLDVSKNDDKSTMYDKIFASLQIFVNDLIDNVDNIHVKMEEFVAPVQVRQEIVQYNRHHAIFNNEGSPVFWRNNALQVGLIRLPTKEAQFASDLERIKSTLVCYNNLELRYLNVSSKCWNELGSDESLRGVTFSTWSMGMVLNIIGAYVAIEYTYVLLRSWILSMRQPIPFDLALNLDIQSVGVLSMSRCDQEFKHYPGWFIELVVALSMTWFYFNNWFFWATTRIRNVIVIVTWLVRLGIPVKQGDFNNGISKLCVSCDVSLVLGFGLVLLSKVFKESADDNRTHDGISVLFAQARLNRAWHGTLGQTQKGWSPMGLLFEGWQVVQRQTGALGLVKSIHFSDQKMFSALSKLATAKPHAPHAGLARSRALARVSTTHVNAQTQALRQQQPRFAAMAAMAADNLHQRSHDHTPEMLPSHPRFFSTCAAAAWTQRAASMQHAAIYRDSCFLAQTRAFTTTPPPQTPAEVAATKKKIAAARRRRSKIKAQEEKLFSALEKGGEPVMIRVEHLDEELPKVSEKAVSMIKRTPQLTADGVKSLGRGVAMIYTNPQAVGAWWAKIKEKVKAELKHYWVGSKLLYADVSTSTRILRRLLHGNALSRRERKQLQRTVADLLRLVPFAFFVIVPFMELLLPVALKMFPNMLPSTFKDSYQREEAMKRQLQLRVALAEFLQETVKEVMQDTRDTEGVTEERKATASDVMNFIERAQRGEPLSADETLKIATMFNDELMLDNVSRPQLVAMCRYMGVQHYGNDNFLRFQLRNRIRQLKKDDQDIIWEGLDSLDKEELQQACMERGMRATGLTKAGYVRQMKQWLELSINKNVPVSLLIMSRALNITAMDSPEEALATSMSSMDEEVVTEVALSATSSKVSLEMKELQLESIRYQNEMIADEEKFRGEAKKKEEAAATEALKAKEQAETAEPQTTPVVEVAAAAGAIQDNDISETPVFDAPPAVKTVENIISLEELAALESLASKSIVEKERQAIDQMKQNKSEMDVEGLLAAGRIGAQTRESKTAGLMMKKLETMLSNLEVELDKVDRDVGDRLNVLDRDSDGVLSADELKHAVMTILRKSNTEEDVEWLVSQIDENKDGQITIVELVQWIEKGHQANDQAQQQPQELMERTSPAAPSPRSSWRGALAMSLVIAQGLWALAIPVKNVVAISTPSFVADAITTITNASYPGFDRNATPTFTGPLVLELVQSVLELSLGDDMIRRKFEERGDFVIDDLGSILQPDQHKTFALYYGLVLESSEVLAAKYTPREETIIIQNPTTNQNTTITLSCSAEKQVLQGMLCTDGLTGGPCDDSSFDSGLPKATTKLAPIDIAALVGTNDGWHNNVGLMTFVDFFHQIMRQLFAKQRWAEAWLSYQAYSVVYNPYRLDVPFSSDNYLIMPDEATLWVNDGAYLQYNKTKFESCALSEIVLGYVYVRRYVLDMIQSRLLHYQLYHADVDRLETTAFIKDRAAIIFDANVSVTIGAGFSRFENTQRTLAMFPMTKKATSSVLLKRDRAMQGAMLMGSSVRHMWYMMRYPNSFYSFMTPVVRGDTVELQYRQIGSWHSGFNGMKFDFTRNVMAVIKLSERTKAEGTGIDVDWLAQEQQFADWYRDFEVRPGELVDLVTTHFGPLAVDSQTQTQCYQGLLRKIAQVAWIMALRAKPVMNHLVYTAMESGGGPAGWTLKQMLVNEIVVENSYGYRTSIPYVRATISPNLGNAWPMIPLLNALRIGLGNAAVKAMLLAEMNTTYNALIELEAGYTQFRDVVFCPIGSGKHGVTKYDDKGSMYDKIYPSLQAVINDLIELVEDIHHQMEAEVAPVQVRQELVTYNRHHSIFNFEGSPVFWQNNALQVGLMRLATKEAPFPSNLERLRATYVCYNTLELRYLNVSSKCWNEPNSVEESRTKRESEGLRVLLSCTWSMGMMLNVIGAYVAMDHAHVLFRSWILSGKKPIPMRLALGLGIQCLGVLRTTRVIMMALGVIPLIISYHLPVDGEFRESTAYDYPHWLIELIVVMSMTWFVRLGMELGRCFLHLEFFDRWFFVTAPRLRYLCPFAIALLRTSMPVKQGDFNRGILKLCTCCVLSLVMGFVLIILTRVLKNEDSTPDRLSQLFAQAKLNRAWHGTLAQTLDGWTHIGLLYEGWQVVKGRKGAFGLVETKSSFINMKAATETSTQPLDQQTFSQLCRGAPTVIDQRRTRPRPQNAVQSLFQHSVVPISSIRQPAPLESILPESRKRIESGQLSSHNQP</sequence>
<evidence type="ECO:0000256" key="5">
    <source>
        <dbReference type="ARBA" id="ARBA00022692"/>
    </source>
</evidence>
<proteinExistence type="inferred from homology"/>
<evidence type="ECO:0000256" key="8">
    <source>
        <dbReference type="ARBA" id="ARBA00022989"/>
    </source>
</evidence>
<feature type="compositionally biased region" description="Low complexity" evidence="14">
    <location>
        <begin position="1391"/>
        <end position="1414"/>
    </location>
</feature>
<comment type="similarity">
    <text evidence="2">Belongs to the LETM1 family.</text>
</comment>
<feature type="domain" description="Letm1 RBD" evidence="17">
    <location>
        <begin position="943"/>
        <end position="1236"/>
    </location>
</feature>
<keyword evidence="8 15" id="KW-1133">Transmembrane helix</keyword>
<feature type="coiled-coil region" evidence="13">
    <location>
        <begin position="1157"/>
        <end position="1203"/>
    </location>
</feature>
<feature type="domain" description="EF-hand" evidence="16">
    <location>
        <begin position="1319"/>
        <end position="1354"/>
    </location>
</feature>
<feature type="transmembrane region" description="Helical" evidence="15">
    <location>
        <begin position="481"/>
        <end position="499"/>
    </location>
</feature>
<evidence type="ECO:0000256" key="6">
    <source>
        <dbReference type="ARBA" id="ARBA00022792"/>
    </source>
</evidence>
<keyword evidence="13" id="KW-0175">Coiled coil</keyword>
<keyword evidence="6" id="KW-0999">Mitochondrion inner membrane</keyword>
<dbReference type="Pfam" id="PF07766">
    <property type="entry name" value="LETM1_RBD"/>
    <property type="match status" value="1"/>
</dbReference>
<dbReference type="GO" id="GO:0030003">
    <property type="term" value="P:intracellular monoatomic cation homeostasis"/>
    <property type="evidence" value="ECO:0007669"/>
    <property type="project" value="TreeGrafter"/>
</dbReference>
<evidence type="ECO:0000256" key="1">
    <source>
        <dbReference type="ARBA" id="ARBA00004434"/>
    </source>
</evidence>
<evidence type="ECO:0000256" key="3">
    <source>
        <dbReference type="ARBA" id="ARBA00020557"/>
    </source>
</evidence>
<dbReference type="PANTHER" id="PTHR14009">
    <property type="entry name" value="LEUCINE ZIPPER-EF-HAND CONTAINING TRANSMEMBRANE PROTEIN"/>
    <property type="match status" value="1"/>
</dbReference>
<organism evidence="18 19">
    <name type="scientific">Lagenidium giganteum</name>
    <dbReference type="NCBI Taxonomy" id="4803"/>
    <lineage>
        <taxon>Eukaryota</taxon>
        <taxon>Sar</taxon>
        <taxon>Stramenopiles</taxon>
        <taxon>Oomycota</taxon>
        <taxon>Peronosporomycetes</taxon>
        <taxon>Pythiales</taxon>
        <taxon>Pythiaceae</taxon>
    </lineage>
</organism>
<feature type="transmembrane region" description="Helical" evidence="15">
    <location>
        <begin position="2185"/>
        <end position="2206"/>
    </location>
</feature>
<evidence type="ECO:0000256" key="7">
    <source>
        <dbReference type="ARBA" id="ARBA00022837"/>
    </source>
</evidence>
<feature type="transmembrane region" description="Helical" evidence="15">
    <location>
        <begin position="420"/>
        <end position="442"/>
    </location>
</feature>
<evidence type="ECO:0000256" key="11">
    <source>
        <dbReference type="ARBA" id="ARBA00031360"/>
    </source>
</evidence>
<dbReference type="CDD" id="cd00051">
    <property type="entry name" value="EFh"/>
    <property type="match status" value="1"/>
</dbReference>
<dbReference type="GO" id="GO:0005743">
    <property type="term" value="C:mitochondrial inner membrane"/>
    <property type="evidence" value="ECO:0007669"/>
    <property type="project" value="UniProtKB-SubCell"/>
</dbReference>
<dbReference type="InterPro" id="IPR002048">
    <property type="entry name" value="EF_hand_dom"/>
</dbReference>
<feature type="transmembrane region" description="Helical" evidence="15">
    <location>
        <begin position="897"/>
        <end position="920"/>
    </location>
</feature>
<keyword evidence="9 12" id="KW-0496">Mitochondrion</keyword>
<keyword evidence="4" id="KW-0813">Transport</keyword>
<evidence type="ECO:0000256" key="2">
    <source>
        <dbReference type="ARBA" id="ARBA00009584"/>
    </source>
</evidence>
<evidence type="ECO:0000313" key="18">
    <source>
        <dbReference type="EMBL" id="DAZ95608.1"/>
    </source>
</evidence>
<evidence type="ECO:0000256" key="13">
    <source>
        <dbReference type="SAM" id="Coils"/>
    </source>
</evidence>
<feature type="transmembrane region" description="Helical" evidence="15">
    <location>
        <begin position="2227"/>
        <end position="2257"/>
    </location>
</feature>
<dbReference type="EMBL" id="DAKRPA010000197">
    <property type="protein sequence ID" value="DAZ95608.1"/>
    <property type="molecule type" value="Genomic_DNA"/>
</dbReference>
<dbReference type="Pfam" id="PF13499">
    <property type="entry name" value="EF-hand_7"/>
    <property type="match status" value="1"/>
</dbReference>
<dbReference type="PROSITE" id="PS51758">
    <property type="entry name" value="LETM1_RBD"/>
    <property type="match status" value="1"/>
</dbReference>
<keyword evidence="10 15" id="KW-0472">Membrane</keyword>
<name>A0AAV2YQK1_9STRA</name>
<keyword evidence="4" id="KW-0050">Antiport</keyword>
<dbReference type="GO" id="GO:0015297">
    <property type="term" value="F:antiporter activity"/>
    <property type="evidence" value="ECO:0007669"/>
    <property type="project" value="UniProtKB-KW"/>
</dbReference>
<keyword evidence="19" id="KW-1185">Reference proteome</keyword>
<comment type="caution">
    <text evidence="18">The sequence shown here is derived from an EMBL/GenBank/DDBJ whole genome shotgun (WGS) entry which is preliminary data.</text>
</comment>
<dbReference type="Proteomes" id="UP001146120">
    <property type="component" value="Unassembled WGS sequence"/>
</dbReference>
<feature type="domain" description="EF-hand" evidence="16">
    <location>
        <begin position="1356"/>
        <end position="1391"/>
    </location>
</feature>
<evidence type="ECO:0000313" key="19">
    <source>
        <dbReference type="Proteomes" id="UP001146120"/>
    </source>
</evidence>
<evidence type="ECO:0000256" key="14">
    <source>
        <dbReference type="SAM" id="MobiDB-lite"/>
    </source>
</evidence>
<protein>
    <recommendedName>
        <fullName evidence="3">Mitochondrial proton/calcium exchanger protein</fullName>
    </recommendedName>
    <alternativeName>
        <fullName evidence="11">Leucine zipper-EF-hand-containing transmembrane protein 1</fullName>
    </alternativeName>
</protein>
<evidence type="ECO:0000256" key="12">
    <source>
        <dbReference type="PROSITE-ProRule" id="PRU01094"/>
    </source>
</evidence>
<dbReference type="GO" id="GO:0005509">
    <property type="term" value="F:calcium ion binding"/>
    <property type="evidence" value="ECO:0007669"/>
    <property type="project" value="InterPro"/>
</dbReference>
<evidence type="ECO:0000259" key="17">
    <source>
        <dbReference type="PROSITE" id="PS51758"/>
    </source>
</evidence>
<accession>A0AAV2YQK1</accession>
<evidence type="ECO:0000256" key="4">
    <source>
        <dbReference type="ARBA" id="ARBA00022449"/>
    </source>
</evidence>
<gene>
    <name evidence="18" type="ORF">N0F65_000091</name>
</gene>
<dbReference type="SUPFAM" id="SSF47473">
    <property type="entry name" value="EF-hand"/>
    <property type="match status" value="1"/>
</dbReference>